<feature type="compositionally biased region" description="Polar residues" evidence="1">
    <location>
        <begin position="118"/>
        <end position="135"/>
    </location>
</feature>
<feature type="non-terminal residue" evidence="2">
    <location>
        <position position="1"/>
    </location>
</feature>
<feature type="compositionally biased region" description="Basic residues" evidence="1">
    <location>
        <begin position="105"/>
        <end position="117"/>
    </location>
</feature>
<evidence type="ECO:0000256" key="1">
    <source>
        <dbReference type="SAM" id="MobiDB-lite"/>
    </source>
</evidence>
<feature type="region of interest" description="Disordered" evidence="1">
    <location>
        <begin position="47"/>
        <end position="135"/>
    </location>
</feature>
<name>A0AAV6NIN1_9ROSI</name>
<gene>
    <name evidence="2" type="ORF">SDJN03_10602</name>
</gene>
<keyword evidence="3" id="KW-1185">Reference proteome</keyword>
<dbReference type="Proteomes" id="UP000685013">
    <property type="component" value="Chromosome 6"/>
</dbReference>
<feature type="compositionally biased region" description="Basic residues" evidence="1">
    <location>
        <begin position="53"/>
        <end position="64"/>
    </location>
</feature>
<accession>A0AAV6NIN1</accession>
<dbReference type="AlphaFoldDB" id="A0AAV6NIN1"/>
<comment type="caution">
    <text evidence="2">The sequence shown here is derived from an EMBL/GenBank/DDBJ whole genome shotgun (WGS) entry which is preliminary data.</text>
</comment>
<organism evidence="2 3">
    <name type="scientific">Cucurbita argyrosperma subsp. sororia</name>
    <dbReference type="NCBI Taxonomy" id="37648"/>
    <lineage>
        <taxon>Eukaryota</taxon>
        <taxon>Viridiplantae</taxon>
        <taxon>Streptophyta</taxon>
        <taxon>Embryophyta</taxon>
        <taxon>Tracheophyta</taxon>
        <taxon>Spermatophyta</taxon>
        <taxon>Magnoliopsida</taxon>
        <taxon>eudicotyledons</taxon>
        <taxon>Gunneridae</taxon>
        <taxon>Pentapetalae</taxon>
        <taxon>rosids</taxon>
        <taxon>fabids</taxon>
        <taxon>Cucurbitales</taxon>
        <taxon>Cucurbitaceae</taxon>
        <taxon>Cucurbiteae</taxon>
        <taxon>Cucurbita</taxon>
    </lineage>
</organism>
<proteinExistence type="predicted"/>
<sequence>MEQSMTVRRAEVVTKRKTNLGVVVGNFNRRCGRRLVSRCCAAACRMSEETRPARRTRSNLRRNRVNQTLQEDTKLPKGFINTKSPSTSPPVRILELTDSEGNREGRRRTAWTWRRSKTNSIEAQSKPSSSPGPNY</sequence>
<evidence type="ECO:0000313" key="2">
    <source>
        <dbReference type="EMBL" id="KAG6597422.1"/>
    </source>
</evidence>
<dbReference type="EMBL" id="JAGKQH010000006">
    <property type="protein sequence ID" value="KAG6597422.1"/>
    <property type="molecule type" value="Genomic_DNA"/>
</dbReference>
<reference evidence="2 3" key="1">
    <citation type="journal article" date="2021" name="Hortic Res">
        <title>The domestication of Cucurbita argyrosperma as revealed by the genome of its wild relative.</title>
        <authorList>
            <person name="Barrera-Redondo J."/>
            <person name="Sanchez-de la Vega G."/>
            <person name="Aguirre-Liguori J.A."/>
            <person name="Castellanos-Morales G."/>
            <person name="Gutierrez-Guerrero Y.T."/>
            <person name="Aguirre-Dugua X."/>
            <person name="Aguirre-Planter E."/>
            <person name="Tenaillon M.I."/>
            <person name="Lira-Saade R."/>
            <person name="Eguiarte L.E."/>
        </authorList>
    </citation>
    <scope>NUCLEOTIDE SEQUENCE [LARGE SCALE GENOMIC DNA]</scope>
    <source>
        <strain evidence="2">JBR-2021</strain>
    </source>
</reference>
<protein>
    <submittedName>
        <fullName evidence="2">Uncharacterized protein</fullName>
    </submittedName>
</protein>
<evidence type="ECO:0000313" key="3">
    <source>
        <dbReference type="Proteomes" id="UP000685013"/>
    </source>
</evidence>